<sequence length="69" mass="8158">MKEEVEEIMKGRIFMNNLNSIPKLSNTERLTIEFKESEGKQEYKESKKESNNLTSEFIEDKTIELKTDN</sequence>
<organism evidence="1 2">
    <name type="scientific">Scutellospora calospora</name>
    <dbReference type="NCBI Taxonomy" id="85575"/>
    <lineage>
        <taxon>Eukaryota</taxon>
        <taxon>Fungi</taxon>
        <taxon>Fungi incertae sedis</taxon>
        <taxon>Mucoromycota</taxon>
        <taxon>Glomeromycotina</taxon>
        <taxon>Glomeromycetes</taxon>
        <taxon>Diversisporales</taxon>
        <taxon>Gigasporaceae</taxon>
        <taxon>Scutellospora</taxon>
    </lineage>
</organism>
<gene>
    <name evidence="1" type="ORF">SCALOS_LOCUS1654</name>
</gene>
<protein>
    <submittedName>
        <fullName evidence="1">8407_t:CDS:1</fullName>
    </submittedName>
</protein>
<dbReference type="EMBL" id="CAJVPM010001200">
    <property type="protein sequence ID" value="CAG8461910.1"/>
    <property type="molecule type" value="Genomic_DNA"/>
</dbReference>
<accession>A0ACA9KAD9</accession>
<reference evidence="1" key="1">
    <citation type="submission" date="2021-06" db="EMBL/GenBank/DDBJ databases">
        <authorList>
            <person name="Kallberg Y."/>
            <person name="Tangrot J."/>
            <person name="Rosling A."/>
        </authorList>
    </citation>
    <scope>NUCLEOTIDE SEQUENCE</scope>
    <source>
        <strain evidence="1">AU212A</strain>
    </source>
</reference>
<feature type="non-terminal residue" evidence="1">
    <location>
        <position position="69"/>
    </location>
</feature>
<comment type="caution">
    <text evidence="1">The sequence shown here is derived from an EMBL/GenBank/DDBJ whole genome shotgun (WGS) entry which is preliminary data.</text>
</comment>
<feature type="non-terminal residue" evidence="1">
    <location>
        <position position="1"/>
    </location>
</feature>
<dbReference type="Proteomes" id="UP000789860">
    <property type="component" value="Unassembled WGS sequence"/>
</dbReference>
<name>A0ACA9KAD9_9GLOM</name>
<keyword evidence="2" id="KW-1185">Reference proteome</keyword>
<proteinExistence type="predicted"/>
<evidence type="ECO:0000313" key="1">
    <source>
        <dbReference type="EMBL" id="CAG8461910.1"/>
    </source>
</evidence>
<evidence type="ECO:0000313" key="2">
    <source>
        <dbReference type="Proteomes" id="UP000789860"/>
    </source>
</evidence>